<dbReference type="Pfam" id="PF13532">
    <property type="entry name" value="2OG-FeII_Oxy_2"/>
    <property type="match status" value="1"/>
</dbReference>
<dbReference type="InterPro" id="IPR027450">
    <property type="entry name" value="AlkB-like"/>
</dbReference>
<dbReference type="GO" id="GO:0016706">
    <property type="term" value="F:2-oxoglutarate-dependent dioxygenase activity"/>
    <property type="evidence" value="ECO:0007669"/>
    <property type="project" value="TreeGrafter"/>
</dbReference>
<organism evidence="2 3">
    <name type="scientific">Hypholoma sublateritium (strain FD-334 SS-4)</name>
    <dbReference type="NCBI Taxonomy" id="945553"/>
    <lineage>
        <taxon>Eukaryota</taxon>
        <taxon>Fungi</taxon>
        <taxon>Dikarya</taxon>
        <taxon>Basidiomycota</taxon>
        <taxon>Agaricomycotina</taxon>
        <taxon>Agaricomycetes</taxon>
        <taxon>Agaricomycetidae</taxon>
        <taxon>Agaricales</taxon>
        <taxon>Agaricineae</taxon>
        <taxon>Strophariaceae</taxon>
        <taxon>Hypholoma</taxon>
    </lineage>
</organism>
<dbReference type="GO" id="GO:0006974">
    <property type="term" value="P:DNA damage response"/>
    <property type="evidence" value="ECO:0007669"/>
    <property type="project" value="InterPro"/>
</dbReference>
<accession>A0A0D2M5V3</accession>
<proteinExistence type="predicted"/>
<name>A0A0D2M5V3_HYPSF</name>
<feature type="domain" description="Alpha-ketoglutarate-dependent dioxygenase AlkB-like" evidence="1">
    <location>
        <begin position="33"/>
        <end position="236"/>
    </location>
</feature>
<protein>
    <recommendedName>
        <fullName evidence="1">Alpha-ketoglutarate-dependent dioxygenase AlkB-like domain-containing protein</fullName>
    </recommendedName>
</protein>
<dbReference type="PANTHER" id="PTHR21052:SF0">
    <property type="entry name" value="ALPHA-KETOGLUTARATE-DEPENDENT DIOXYGENASE ALKB HOMOLOG 7, MITOCHONDRIAL"/>
    <property type="match status" value="1"/>
</dbReference>
<dbReference type="OrthoDB" id="28127at2759"/>
<dbReference type="GO" id="GO:0006631">
    <property type="term" value="P:fatty acid metabolic process"/>
    <property type="evidence" value="ECO:0007669"/>
    <property type="project" value="TreeGrafter"/>
</dbReference>
<dbReference type="OMA" id="QEGHYDG"/>
<evidence type="ECO:0000313" key="3">
    <source>
        <dbReference type="Proteomes" id="UP000054270"/>
    </source>
</evidence>
<dbReference type="InterPro" id="IPR037151">
    <property type="entry name" value="AlkB-like_sf"/>
</dbReference>
<evidence type="ECO:0000313" key="2">
    <source>
        <dbReference type="EMBL" id="KJA18563.1"/>
    </source>
</evidence>
<keyword evidence="3" id="KW-1185">Reference proteome</keyword>
<dbReference type="InterPro" id="IPR032870">
    <property type="entry name" value="ALKBH7-like"/>
</dbReference>
<dbReference type="SUPFAM" id="SSF51197">
    <property type="entry name" value="Clavaminate synthase-like"/>
    <property type="match status" value="1"/>
</dbReference>
<reference evidence="3" key="1">
    <citation type="submission" date="2014-04" db="EMBL/GenBank/DDBJ databases">
        <title>Evolutionary Origins and Diversification of the Mycorrhizal Mutualists.</title>
        <authorList>
            <consortium name="DOE Joint Genome Institute"/>
            <consortium name="Mycorrhizal Genomics Consortium"/>
            <person name="Kohler A."/>
            <person name="Kuo A."/>
            <person name="Nagy L.G."/>
            <person name="Floudas D."/>
            <person name="Copeland A."/>
            <person name="Barry K.W."/>
            <person name="Cichocki N."/>
            <person name="Veneault-Fourrey C."/>
            <person name="LaButti K."/>
            <person name="Lindquist E.A."/>
            <person name="Lipzen A."/>
            <person name="Lundell T."/>
            <person name="Morin E."/>
            <person name="Murat C."/>
            <person name="Riley R."/>
            <person name="Ohm R."/>
            <person name="Sun H."/>
            <person name="Tunlid A."/>
            <person name="Henrissat B."/>
            <person name="Grigoriev I.V."/>
            <person name="Hibbett D.S."/>
            <person name="Martin F."/>
        </authorList>
    </citation>
    <scope>NUCLEOTIDE SEQUENCE [LARGE SCALE GENOMIC DNA]</scope>
    <source>
        <strain evidence="3">FD-334 SS-4</strain>
    </source>
</reference>
<evidence type="ECO:0000259" key="1">
    <source>
        <dbReference type="Pfam" id="PF13532"/>
    </source>
</evidence>
<gene>
    <name evidence="2" type="ORF">HYPSUDRAFT_69798</name>
</gene>
<dbReference type="EMBL" id="KN817587">
    <property type="protein sequence ID" value="KJA18563.1"/>
    <property type="molecule type" value="Genomic_DNA"/>
</dbReference>
<dbReference type="AlphaFoldDB" id="A0A0D2M5V3"/>
<dbReference type="GO" id="GO:0005759">
    <property type="term" value="C:mitochondrial matrix"/>
    <property type="evidence" value="ECO:0007669"/>
    <property type="project" value="TreeGrafter"/>
</dbReference>
<dbReference type="Gene3D" id="2.60.120.590">
    <property type="entry name" value="Alpha-ketoglutarate-dependent dioxygenase AlkB-like"/>
    <property type="match status" value="1"/>
</dbReference>
<dbReference type="PANTHER" id="PTHR21052">
    <property type="entry name" value="SPERMATOGENESIS ASSOCIATED 11-RELATED"/>
    <property type="match status" value="1"/>
</dbReference>
<dbReference type="STRING" id="945553.A0A0D2M5V3"/>
<dbReference type="Proteomes" id="UP000054270">
    <property type="component" value="Unassembled WGS sequence"/>
</dbReference>
<sequence length="244" mass="28488">MLFLRILEQSQRWAYRIHARSYSAQSITRPCGFQLWPAYFSEAEQRMLLAASLYKLDSTEPRQSRRKRKEYWKSYHEGNTGTLTDLFAPDAMYDFHKGHFDGVIHDFREMHLSAWPLEEFPALKPVLERLHLLCPDPPSKIQTHLLHLASYGEILPHVDNLEASGTWILGVSLGDARTLRMKEIGGESGKEFSWKLPSGSVYLQRDRTRYEYLHSIDRISDESHSRAGQRLSIMIRDHYKDPQI</sequence>